<dbReference type="PRINTS" id="PR01415">
    <property type="entry name" value="ANKYRIN"/>
</dbReference>
<proteinExistence type="predicted"/>
<gene>
    <name evidence="2" type="ORF">FF38_01689</name>
</gene>
<dbReference type="SMART" id="SM00248">
    <property type="entry name" value="ANK"/>
    <property type="match status" value="5"/>
</dbReference>
<dbReference type="GO" id="GO:0005634">
    <property type="term" value="C:nucleus"/>
    <property type="evidence" value="ECO:0007669"/>
    <property type="project" value="TreeGrafter"/>
</dbReference>
<name>A0A0L0C0H4_LUCCU</name>
<feature type="non-terminal residue" evidence="2">
    <location>
        <position position="364"/>
    </location>
</feature>
<dbReference type="InterPro" id="IPR002110">
    <property type="entry name" value="Ankyrin_rpt"/>
</dbReference>
<organism evidence="2 3">
    <name type="scientific">Lucilia cuprina</name>
    <name type="common">Green bottle fly</name>
    <name type="synonym">Australian sheep blowfly</name>
    <dbReference type="NCBI Taxonomy" id="7375"/>
    <lineage>
        <taxon>Eukaryota</taxon>
        <taxon>Metazoa</taxon>
        <taxon>Ecdysozoa</taxon>
        <taxon>Arthropoda</taxon>
        <taxon>Hexapoda</taxon>
        <taxon>Insecta</taxon>
        <taxon>Pterygota</taxon>
        <taxon>Neoptera</taxon>
        <taxon>Endopterygota</taxon>
        <taxon>Diptera</taxon>
        <taxon>Brachycera</taxon>
        <taxon>Muscomorpha</taxon>
        <taxon>Oestroidea</taxon>
        <taxon>Calliphoridae</taxon>
        <taxon>Luciliinae</taxon>
        <taxon>Lucilia</taxon>
    </lineage>
</organism>
<dbReference type="AlphaFoldDB" id="A0A0L0C0H4"/>
<sequence>GKFILCKQKHFFHAACAQRIVLSSKYDPQQPASKNASRTLVLKCPHCGLDTPERTSTITMKTQTVPIFQATQKPLMPSLVPASNIATNSSLTPLGSVNSPASVSWSTSVIRPYVNINYDKLIPESVMNVVNARGRTLQTHNQATEFTTKDMYYAIKNDDLERVAEILASNYDVTTCMREFYHGTCLHLVAHYGTIQMAYLLLCQGVGSDFINMMDRELRTAIMCAVKEEKCNIVNLFLQNRADLALRGPDGHTVLHIAARTGNLEILKLIVHSYKASKDVSQFLSFINAQDDGGWTAMVWAAELGHTDIVSLLLQQGADPNICDNDNNTVLHWAALQNHDLDTITVLLKAGINCNIQNVEGETP</sequence>
<dbReference type="PROSITE" id="PS50297">
    <property type="entry name" value="ANK_REP_REGION"/>
    <property type="match status" value="2"/>
</dbReference>
<feature type="repeat" description="ANK" evidence="1">
    <location>
        <begin position="250"/>
        <end position="271"/>
    </location>
</feature>
<dbReference type="Pfam" id="PF12796">
    <property type="entry name" value="Ank_2"/>
    <property type="match status" value="1"/>
</dbReference>
<protein>
    <submittedName>
        <fullName evidence="2">Uncharacterized protein</fullName>
    </submittedName>
</protein>
<evidence type="ECO:0000313" key="2">
    <source>
        <dbReference type="EMBL" id="KNC25808.1"/>
    </source>
</evidence>
<dbReference type="STRING" id="7375.A0A0L0C0H4"/>
<dbReference type="GO" id="GO:0046974">
    <property type="term" value="F:histone H3K9 methyltransferase activity"/>
    <property type="evidence" value="ECO:0007669"/>
    <property type="project" value="TreeGrafter"/>
</dbReference>
<dbReference type="EMBL" id="JRES01001068">
    <property type="protein sequence ID" value="KNC25808.1"/>
    <property type="molecule type" value="Genomic_DNA"/>
</dbReference>
<reference evidence="2 3" key="1">
    <citation type="journal article" date="2015" name="Nat. Commun.">
        <title>Lucilia cuprina genome unlocks parasitic fly biology to underpin future interventions.</title>
        <authorList>
            <person name="Anstead C.A."/>
            <person name="Korhonen P.K."/>
            <person name="Young N.D."/>
            <person name="Hall R.S."/>
            <person name="Jex A.R."/>
            <person name="Murali S.C."/>
            <person name="Hughes D.S."/>
            <person name="Lee S.F."/>
            <person name="Perry T."/>
            <person name="Stroehlein A.J."/>
            <person name="Ansell B.R."/>
            <person name="Breugelmans B."/>
            <person name="Hofmann A."/>
            <person name="Qu J."/>
            <person name="Dugan S."/>
            <person name="Lee S.L."/>
            <person name="Chao H."/>
            <person name="Dinh H."/>
            <person name="Han Y."/>
            <person name="Doddapaneni H.V."/>
            <person name="Worley K.C."/>
            <person name="Muzny D.M."/>
            <person name="Ioannidis P."/>
            <person name="Waterhouse R.M."/>
            <person name="Zdobnov E.M."/>
            <person name="James P.J."/>
            <person name="Bagnall N.H."/>
            <person name="Kotze A.C."/>
            <person name="Gibbs R.A."/>
            <person name="Richards S."/>
            <person name="Batterham P."/>
            <person name="Gasser R.B."/>
        </authorList>
    </citation>
    <scope>NUCLEOTIDE SEQUENCE [LARGE SCALE GENOMIC DNA]</scope>
    <source>
        <strain evidence="2 3">LS</strain>
        <tissue evidence="2">Full body</tissue>
    </source>
</reference>
<keyword evidence="1" id="KW-0040">ANK repeat</keyword>
<keyword evidence="3" id="KW-1185">Reference proteome</keyword>
<dbReference type="GO" id="GO:0002039">
    <property type="term" value="F:p53 binding"/>
    <property type="evidence" value="ECO:0007669"/>
    <property type="project" value="InterPro"/>
</dbReference>
<dbReference type="OrthoDB" id="616263at2759"/>
<dbReference type="PROSITE" id="PS50088">
    <property type="entry name" value="ANK_REPEAT"/>
    <property type="match status" value="3"/>
</dbReference>
<dbReference type="GO" id="GO:0000785">
    <property type="term" value="C:chromatin"/>
    <property type="evidence" value="ECO:0007669"/>
    <property type="project" value="TreeGrafter"/>
</dbReference>
<dbReference type="Gene3D" id="1.25.40.20">
    <property type="entry name" value="Ankyrin repeat-containing domain"/>
    <property type="match status" value="3"/>
</dbReference>
<evidence type="ECO:0000313" key="3">
    <source>
        <dbReference type="Proteomes" id="UP000037069"/>
    </source>
</evidence>
<dbReference type="InterPro" id="IPR043550">
    <property type="entry name" value="EHMT1/EHMT2"/>
</dbReference>
<dbReference type="InterPro" id="IPR036770">
    <property type="entry name" value="Ankyrin_rpt-contain_sf"/>
</dbReference>
<dbReference type="PANTHER" id="PTHR46307">
    <property type="entry name" value="G9A, ISOFORM B"/>
    <property type="match status" value="1"/>
</dbReference>
<dbReference type="GO" id="GO:0000122">
    <property type="term" value="P:negative regulation of transcription by RNA polymerase II"/>
    <property type="evidence" value="ECO:0007669"/>
    <property type="project" value="TreeGrafter"/>
</dbReference>
<feature type="repeat" description="ANK" evidence="1">
    <location>
        <begin position="293"/>
        <end position="325"/>
    </location>
</feature>
<feature type="repeat" description="ANK" evidence="1">
    <location>
        <begin position="326"/>
        <end position="359"/>
    </location>
</feature>
<dbReference type="SUPFAM" id="SSF48403">
    <property type="entry name" value="Ankyrin repeat"/>
    <property type="match status" value="1"/>
</dbReference>
<accession>A0A0L0C0H4</accession>
<dbReference type="Pfam" id="PF00023">
    <property type="entry name" value="Ank"/>
    <property type="match status" value="1"/>
</dbReference>
<comment type="caution">
    <text evidence="2">The sequence shown here is derived from an EMBL/GenBank/DDBJ whole genome shotgun (WGS) entry which is preliminary data.</text>
</comment>
<feature type="non-terminal residue" evidence="2">
    <location>
        <position position="1"/>
    </location>
</feature>
<dbReference type="PANTHER" id="PTHR46307:SF4">
    <property type="entry name" value="G9A, ISOFORM B"/>
    <property type="match status" value="1"/>
</dbReference>
<dbReference type="Proteomes" id="UP000037069">
    <property type="component" value="Unassembled WGS sequence"/>
</dbReference>
<evidence type="ECO:0000256" key="1">
    <source>
        <dbReference type="PROSITE-ProRule" id="PRU00023"/>
    </source>
</evidence>